<keyword evidence="2" id="KW-1185">Reference proteome</keyword>
<evidence type="ECO:0000313" key="1">
    <source>
        <dbReference type="EMBL" id="OAD23279.1"/>
    </source>
</evidence>
<sequence>MTISNPLSVNCVEQVNQFEDCCLWLEVEDEIMLCEFVSGKSYWVFLGADEFRLMVCALEQYADSQGVNWQGQGSDYLAIGWCCLRLRHQMFLQKCVISQRNINLLVL</sequence>
<proteinExistence type="predicted"/>
<dbReference type="AlphaFoldDB" id="A0A176S5Z9"/>
<reference evidence="1 2" key="1">
    <citation type="submission" date="2016-05" db="EMBL/GenBank/DDBJ databases">
        <title>Single-cell genome of chain-forming Candidatus Thiomargarita nelsonii and comparison to other large sulfur-oxidizing bacteria.</title>
        <authorList>
            <person name="Winkel M."/>
            <person name="Salman V."/>
            <person name="Woyke T."/>
            <person name="Schulz-Vogt H."/>
            <person name="Richter M."/>
            <person name="Flood B."/>
            <person name="Bailey J."/>
            <person name="Amann R."/>
            <person name="Mussmann M."/>
        </authorList>
    </citation>
    <scope>NUCLEOTIDE SEQUENCE [LARGE SCALE GENOMIC DNA]</scope>
    <source>
        <strain evidence="1 2">THI036</strain>
    </source>
</reference>
<gene>
    <name evidence="1" type="ORF">THIOM_000894</name>
</gene>
<protein>
    <submittedName>
        <fullName evidence="1">Uncharacterized protein</fullName>
    </submittedName>
</protein>
<dbReference type="Proteomes" id="UP000076962">
    <property type="component" value="Unassembled WGS sequence"/>
</dbReference>
<accession>A0A176S5Z9</accession>
<comment type="caution">
    <text evidence="1">The sequence shown here is derived from an EMBL/GenBank/DDBJ whole genome shotgun (WGS) entry which is preliminary data.</text>
</comment>
<organism evidence="1 2">
    <name type="scientific">Candidatus Thiomargarita nelsonii</name>
    <dbReference type="NCBI Taxonomy" id="1003181"/>
    <lineage>
        <taxon>Bacteria</taxon>
        <taxon>Pseudomonadati</taxon>
        <taxon>Pseudomonadota</taxon>
        <taxon>Gammaproteobacteria</taxon>
        <taxon>Thiotrichales</taxon>
        <taxon>Thiotrichaceae</taxon>
        <taxon>Thiomargarita</taxon>
    </lineage>
</organism>
<evidence type="ECO:0000313" key="2">
    <source>
        <dbReference type="Proteomes" id="UP000076962"/>
    </source>
</evidence>
<name>A0A176S5Z9_9GAMM</name>
<dbReference type="EMBL" id="LUTY01000451">
    <property type="protein sequence ID" value="OAD23279.1"/>
    <property type="molecule type" value="Genomic_DNA"/>
</dbReference>